<dbReference type="InterPro" id="IPR013126">
    <property type="entry name" value="Hsp_70_fam"/>
</dbReference>
<dbReference type="PRINTS" id="PR00301">
    <property type="entry name" value="HEATSHOCK70"/>
</dbReference>
<evidence type="ECO:0000256" key="2">
    <source>
        <dbReference type="ARBA" id="ARBA00022741"/>
    </source>
</evidence>
<evidence type="ECO:0000313" key="5">
    <source>
        <dbReference type="Proteomes" id="UP000237347"/>
    </source>
</evidence>
<dbReference type="GO" id="GO:0140662">
    <property type="term" value="F:ATP-dependent protein folding chaperone"/>
    <property type="evidence" value="ECO:0007669"/>
    <property type="project" value="InterPro"/>
</dbReference>
<keyword evidence="3" id="KW-0067">ATP-binding</keyword>
<dbReference type="EMBL" id="PKMF04000180">
    <property type="protein sequence ID" value="KAK7844774.1"/>
    <property type="molecule type" value="Genomic_DNA"/>
</dbReference>
<dbReference type="GO" id="GO:0005524">
    <property type="term" value="F:ATP binding"/>
    <property type="evidence" value="ECO:0007669"/>
    <property type="project" value="UniProtKB-KW"/>
</dbReference>
<comment type="similarity">
    <text evidence="1">Belongs to the heat shock protein 70 family.</text>
</comment>
<protein>
    <submittedName>
        <fullName evidence="4">Chloroplast envelope membrane 70 kDa heat shock-related protein</fullName>
    </submittedName>
</protein>
<dbReference type="FunFam" id="3.30.420.40:FF:000028">
    <property type="entry name" value="heat shock 70 kDa protein-like"/>
    <property type="match status" value="1"/>
</dbReference>
<dbReference type="AlphaFoldDB" id="A0AAW0L1V7"/>
<dbReference type="Proteomes" id="UP000237347">
    <property type="component" value="Unassembled WGS sequence"/>
</dbReference>
<dbReference type="Pfam" id="PF00012">
    <property type="entry name" value="HSP70"/>
    <property type="match status" value="1"/>
</dbReference>
<keyword evidence="5" id="KW-1185">Reference proteome</keyword>
<accession>A0AAW0L1V7</accession>
<keyword evidence="2" id="KW-0547">Nucleotide-binding</keyword>
<dbReference type="InterPro" id="IPR043129">
    <property type="entry name" value="ATPase_NBD"/>
</dbReference>
<evidence type="ECO:0000256" key="1">
    <source>
        <dbReference type="ARBA" id="ARBA00007381"/>
    </source>
</evidence>
<evidence type="ECO:0000256" key="3">
    <source>
        <dbReference type="ARBA" id="ARBA00022840"/>
    </source>
</evidence>
<evidence type="ECO:0000313" key="4">
    <source>
        <dbReference type="EMBL" id="KAK7844774.1"/>
    </source>
</evidence>
<dbReference type="Gene3D" id="3.30.420.40">
    <property type="match status" value="1"/>
</dbReference>
<sequence>MASEKDVPAIGIDLGTNYSRVAVWENGGVKIISTIPSYVAFTDKELLMGYAAKEQDDKNPKNTVYSKVSNTTLFLLLFIY</sequence>
<proteinExistence type="inferred from homology"/>
<keyword evidence="4" id="KW-0346">Stress response</keyword>
<reference evidence="4 5" key="1">
    <citation type="journal article" date="2018" name="Sci. Data">
        <title>The draft genome sequence of cork oak.</title>
        <authorList>
            <person name="Ramos A.M."/>
            <person name="Usie A."/>
            <person name="Barbosa P."/>
            <person name="Barros P.M."/>
            <person name="Capote T."/>
            <person name="Chaves I."/>
            <person name="Simoes F."/>
            <person name="Abreu I."/>
            <person name="Carrasquinho I."/>
            <person name="Faro C."/>
            <person name="Guimaraes J.B."/>
            <person name="Mendonca D."/>
            <person name="Nobrega F."/>
            <person name="Rodrigues L."/>
            <person name="Saibo N.J.M."/>
            <person name="Varela M.C."/>
            <person name="Egas C."/>
            <person name="Matos J."/>
            <person name="Miguel C.M."/>
            <person name="Oliveira M.M."/>
            <person name="Ricardo C.P."/>
            <person name="Goncalves S."/>
        </authorList>
    </citation>
    <scope>NUCLEOTIDE SEQUENCE [LARGE SCALE GENOMIC DNA]</scope>
    <source>
        <strain evidence="5">cv. HL8</strain>
    </source>
</reference>
<organism evidence="4 5">
    <name type="scientific">Quercus suber</name>
    <name type="common">Cork oak</name>
    <dbReference type="NCBI Taxonomy" id="58331"/>
    <lineage>
        <taxon>Eukaryota</taxon>
        <taxon>Viridiplantae</taxon>
        <taxon>Streptophyta</taxon>
        <taxon>Embryophyta</taxon>
        <taxon>Tracheophyta</taxon>
        <taxon>Spermatophyta</taxon>
        <taxon>Magnoliopsida</taxon>
        <taxon>eudicotyledons</taxon>
        <taxon>Gunneridae</taxon>
        <taxon>Pentapetalae</taxon>
        <taxon>rosids</taxon>
        <taxon>fabids</taxon>
        <taxon>Fagales</taxon>
        <taxon>Fagaceae</taxon>
        <taxon>Quercus</taxon>
    </lineage>
</organism>
<dbReference type="SUPFAM" id="SSF53067">
    <property type="entry name" value="Actin-like ATPase domain"/>
    <property type="match status" value="1"/>
</dbReference>
<comment type="caution">
    <text evidence="4">The sequence shown here is derived from an EMBL/GenBank/DDBJ whole genome shotgun (WGS) entry which is preliminary data.</text>
</comment>
<name>A0AAW0L1V7_QUESU</name>
<gene>
    <name evidence="4" type="primary">SCE70</name>
    <name evidence="4" type="ORF">CFP56_010344</name>
</gene>